<dbReference type="PROSITE" id="PS00878">
    <property type="entry name" value="ODR_DC_2_1"/>
    <property type="match status" value="1"/>
</dbReference>
<evidence type="ECO:0000256" key="2">
    <source>
        <dbReference type="ARBA" id="ARBA00022793"/>
    </source>
</evidence>
<evidence type="ECO:0000256" key="5">
    <source>
        <dbReference type="ARBA" id="ARBA00023239"/>
    </source>
</evidence>
<dbReference type="PANTHER" id="PTHR43727">
    <property type="entry name" value="DIAMINOPIMELATE DECARBOXYLASE"/>
    <property type="match status" value="1"/>
</dbReference>
<feature type="modified residue" description="N6-(pyridoxal phosphate)lysine" evidence="6">
    <location>
        <position position="82"/>
    </location>
</feature>
<dbReference type="PRINTS" id="PR01179">
    <property type="entry name" value="ODADCRBXLASE"/>
</dbReference>
<feature type="binding site" evidence="6">
    <location>
        <begin position="293"/>
        <end position="296"/>
    </location>
    <ligand>
        <name>pyridoxal 5'-phosphate</name>
        <dbReference type="ChEBI" id="CHEBI:597326"/>
    </ligand>
</feature>
<dbReference type="InterPro" id="IPR022653">
    <property type="entry name" value="De-COase2_pyr-phos_BS"/>
</dbReference>
<dbReference type="Gene3D" id="2.40.37.10">
    <property type="entry name" value="Lyase, Ornithine Decarboxylase, Chain A, domain 1"/>
    <property type="match status" value="1"/>
</dbReference>
<gene>
    <name evidence="11" type="primary">lysA_1</name>
    <name evidence="6" type="synonym">lysA</name>
    <name evidence="11" type="ORF">GCM10010361_22570</name>
</gene>
<feature type="domain" description="Orn/DAP/Arg decarboxylase 2 C-terminal" evidence="9">
    <location>
        <begin position="303"/>
        <end position="387"/>
    </location>
</feature>
<dbReference type="NCBIfam" id="TIGR01048">
    <property type="entry name" value="lysA"/>
    <property type="match status" value="1"/>
</dbReference>
<comment type="similarity">
    <text evidence="6">Belongs to the Orn/Lys/Arg decarboxylase class-II family. LysA subfamily.</text>
</comment>
<evidence type="ECO:0000313" key="11">
    <source>
        <dbReference type="EMBL" id="GAA0458027.1"/>
    </source>
</evidence>
<accession>A0ABN0ZSY1</accession>
<evidence type="ECO:0000256" key="8">
    <source>
        <dbReference type="RuleBase" id="RU003738"/>
    </source>
</evidence>
<feature type="domain" description="Orn/DAP/Arg decarboxylase 2 N-terminal" evidence="10">
    <location>
        <begin position="58"/>
        <end position="300"/>
    </location>
</feature>
<evidence type="ECO:0000256" key="4">
    <source>
        <dbReference type="ARBA" id="ARBA00023154"/>
    </source>
</evidence>
<keyword evidence="5 6" id="KW-0456">Lyase</keyword>
<comment type="caution">
    <text evidence="11">The sequence shown here is derived from an EMBL/GenBank/DDBJ whole genome shotgun (WGS) entry which is preliminary data.</text>
</comment>
<dbReference type="SUPFAM" id="SSF51419">
    <property type="entry name" value="PLP-binding barrel"/>
    <property type="match status" value="1"/>
</dbReference>
<dbReference type="InterPro" id="IPR002986">
    <property type="entry name" value="DAP_deCOOHase_LysA"/>
</dbReference>
<dbReference type="RefSeq" id="WP_346094814.1">
    <property type="nucleotide sequence ID" value="NZ_BAAABY010000014.1"/>
</dbReference>
<feature type="binding site" evidence="6">
    <location>
        <position position="389"/>
    </location>
    <ligand>
        <name>substrate</name>
    </ligand>
</feature>
<comment type="cofactor">
    <cofactor evidence="1 6 8">
        <name>pyridoxal 5'-phosphate</name>
        <dbReference type="ChEBI" id="CHEBI:597326"/>
    </cofactor>
</comment>
<proteinExistence type="inferred from homology"/>
<dbReference type="InterPro" id="IPR022644">
    <property type="entry name" value="De-COase2_N"/>
</dbReference>
<keyword evidence="4 6" id="KW-0457">Lysine biosynthesis</keyword>
<sequence length="445" mass="46664">MTVTHRPAPAPAADLVGLFPPGSHLDRDGELVVGGCRLTDLAERFGTPAVIVAETALRERARQYVRALAAHWPNSQAVFASKAFPCTAVIRVLTEEGLGVDVAGGGELAAALAAGADPARLVVHGNAKTDEELAMAVETGAGTIVVDNHDDIDRLERLVPAGAEQRVLLRVIPDVEADTHAAMATGHRGSKFGLAVPDAVRAAARLRASDRLRLEGLHAHVGSQLLETAPFARAVEALGALGELGEHAVYDLGGGLGVRYTYDDAPPSVEEYVRTLTDAARAQLPKGARLLIEPGRSLVAGAALTLYRAVTVKPGPRTLVAVDGGMGDNLEPMLYGQRFEATVATRVGGGAPCDLVGRHCESGDTLIRGVPLRDPRPGDVIAVPVTGAYCYSLSNNYNGARRPPVVFCHAGTAREVVRRETYEDLLRRDVPAGGEAQRTAVAGDG</sequence>
<comment type="catalytic activity">
    <reaction evidence="6 8">
        <text>meso-2,6-diaminopimelate + H(+) = L-lysine + CO2</text>
        <dbReference type="Rhea" id="RHEA:15101"/>
        <dbReference type="ChEBI" id="CHEBI:15378"/>
        <dbReference type="ChEBI" id="CHEBI:16526"/>
        <dbReference type="ChEBI" id="CHEBI:32551"/>
        <dbReference type="ChEBI" id="CHEBI:57791"/>
        <dbReference type="EC" id="4.1.1.20"/>
    </reaction>
</comment>
<dbReference type="Pfam" id="PF02784">
    <property type="entry name" value="Orn_Arg_deC_N"/>
    <property type="match status" value="1"/>
</dbReference>
<feature type="binding site" evidence="6">
    <location>
        <position position="361"/>
    </location>
    <ligand>
        <name>substrate</name>
    </ligand>
</feature>
<feature type="binding site" evidence="6">
    <location>
        <position position="255"/>
    </location>
    <ligand>
        <name>pyridoxal 5'-phosphate</name>
        <dbReference type="ChEBI" id="CHEBI:597326"/>
    </ligand>
</feature>
<dbReference type="HAMAP" id="MF_02120">
    <property type="entry name" value="LysA"/>
    <property type="match status" value="1"/>
</dbReference>
<dbReference type="CDD" id="cd06828">
    <property type="entry name" value="PLPDE_III_DapDC"/>
    <property type="match status" value="1"/>
</dbReference>
<dbReference type="InterPro" id="IPR000183">
    <property type="entry name" value="Orn/DAP/Arg_de-COase"/>
</dbReference>
<keyword evidence="12" id="KW-1185">Reference proteome</keyword>
<comment type="caution">
    <text evidence="6">Lacks conserved residue(s) required for the propagation of feature annotation.</text>
</comment>
<dbReference type="InterPro" id="IPR029066">
    <property type="entry name" value="PLP-binding_barrel"/>
</dbReference>
<protein>
    <recommendedName>
        <fullName evidence="6 7">Diaminopimelate decarboxylase</fullName>
        <shortName evidence="6">DAP decarboxylase</shortName>
        <shortName evidence="6">DAPDC</shortName>
        <ecNumber evidence="6 7">4.1.1.20</ecNumber>
    </recommendedName>
</protein>
<evidence type="ECO:0000313" key="12">
    <source>
        <dbReference type="Proteomes" id="UP001500909"/>
    </source>
</evidence>
<evidence type="ECO:0000256" key="6">
    <source>
        <dbReference type="HAMAP-Rule" id="MF_02120"/>
    </source>
</evidence>
<dbReference type="SUPFAM" id="SSF50621">
    <property type="entry name" value="Alanine racemase C-terminal domain-like"/>
    <property type="match status" value="1"/>
</dbReference>
<keyword evidence="2 6" id="KW-0210">Decarboxylase</keyword>
<dbReference type="InterPro" id="IPR009006">
    <property type="entry name" value="Ala_racemase/Decarboxylase_C"/>
</dbReference>
<dbReference type="Pfam" id="PF00278">
    <property type="entry name" value="Orn_DAP_Arg_deC"/>
    <property type="match status" value="1"/>
</dbReference>
<feature type="binding site" evidence="6">
    <location>
        <position position="389"/>
    </location>
    <ligand>
        <name>pyridoxal 5'-phosphate</name>
        <dbReference type="ChEBI" id="CHEBI:597326"/>
    </ligand>
</feature>
<comment type="function">
    <text evidence="6">Specifically catalyzes the decarboxylation of meso-diaminopimelate (meso-DAP) to L-lysine.</text>
</comment>
<evidence type="ECO:0000256" key="1">
    <source>
        <dbReference type="ARBA" id="ARBA00001933"/>
    </source>
</evidence>
<comment type="pathway">
    <text evidence="6 8">Amino-acid biosynthesis; L-lysine biosynthesis via DAP pathway; L-lysine from DL-2,6-diaminopimelate: step 1/1.</text>
</comment>
<name>A0ABN0ZSY1_9ACTN</name>
<evidence type="ECO:0000259" key="9">
    <source>
        <dbReference type="Pfam" id="PF00278"/>
    </source>
</evidence>
<keyword evidence="6" id="KW-0028">Amino-acid biosynthesis</keyword>
<evidence type="ECO:0000256" key="7">
    <source>
        <dbReference type="NCBIfam" id="TIGR01048"/>
    </source>
</evidence>
<dbReference type="EC" id="4.1.1.20" evidence="6 7"/>
<evidence type="ECO:0000256" key="3">
    <source>
        <dbReference type="ARBA" id="ARBA00022898"/>
    </source>
</evidence>
<reference evidence="11 12" key="1">
    <citation type="journal article" date="2019" name="Int. J. Syst. Evol. Microbiol.">
        <title>The Global Catalogue of Microorganisms (GCM) 10K type strain sequencing project: providing services to taxonomists for standard genome sequencing and annotation.</title>
        <authorList>
            <consortium name="The Broad Institute Genomics Platform"/>
            <consortium name="The Broad Institute Genome Sequencing Center for Infectious Disease"/>
            <person name="Wu L."/>
            <person name="Ma J."/>
        </authorList>
    </citation>
    <scope>NUCLEOTIDE SEQUENCE [LARGE SCALE GENOMIC DNA]</scope>
    <source>
        <strain evidence="11 12">JCM 4805</strain>
    </source>
</reference>
<feature type="binding site" evidence="6">
    <location>
        <position position="296"/>
    </location>
    <ligand>
        <name>substrate</name>
    </ligand>
</feature>
<dbReference type="Proteomes" id="UP001500909">
    <property type="component" value="Unassembled WGS sequence"/>
</dbReference>
<dbReference type="PANTHER" id="PTHR43727:SF2">
    <property type="entry name" value="GROUP IV DECARBOXYLASE"/>
    <property type="match status" value="1"/>
</dbReference>
<dbReference type="EMBL" id="BAAABY010000014">
    <property type="protein sequence ID" value="GAA0458027.1"/>
    <property type="molecule type" value="Genomic_DNA"/>
</dbReference>
<keyword evidence="3 6" id="KW-0663">Pyridoxal phosphate</keyword>
<comment type="subunit">
    <text evidence="6">Homodimer.</text>
</comment>
<dbReference type="Gene3D" id="3.20.20.10">
    <property type="entry name" value="Alanine racemase"/>
    <property type="match status" value="1"/>
</dbReference>
<dbReference type="InterPro" id="IPR022643">
    <property type="entry name" value="De-COase2_C"/>
</dbReference>
<feature type="binding site" evidence="6">
    <location>
        <position position="335"/>
    </location>
    <ligand>
        <name>substrate</name>
    </ligand>
</feature>
<dbReference type="PRINTS" id="PR01181">
    <property type="entry name" value="DAPDCRBXLASE"/>
</dbReference>
<organism evidence="11 12">
    <name type="scientific">Streptomyces olivaceiscleroticus</name>
    <dbReference type="NCBI Taxonomy" id="68245"/>
    <lineage>
        <taxon>Bacteria</taxon>
        <taxon>Bacillati</taxon>
        <taxon>Actinomycetota</taxon>
        <taxon>Actinomycetes</taxon>
        <taxon>Kitasatosporales</taxon>
        <taxon>Streptomycetaceae</taxon>
        <taxon>Streptomyces</taxon>
    </lineage>
</organism>
<evidence type="ECO:0000259" key="10">
    <source>
        <dbReference type="Pfam" id="PF02784"/>
    </source>
</evidence>